<dbReference type="RefSeq" id="WP_201080781.1">
    <property type="nucleotide sequence ID" value="NZ_CP067420.1"/>
</dbReference>
<dbReference type="EC" id="1.1.1.47" evidence="4"/>
<dbReference type="SUPFAM" id="SSF51735">
    <property type="entry name" value="NAD(P)-binding Rossmann-fold domains"/>
    <property type="match status" value="1"/>
</dbReference>
<keyword evidence="4" id="KW-0560">Oxidoreductase</keyword>
<proteinExistence type="inferred from homology"/>
<dbReference type="Gene3D" id="3.40.50.720">
    <property type="entry name" value="NAD(P)-binding Rossmann-like Domain"/>
    <property type="match status" value="1"/>
</dbReference>
<dbReference type="InterPro" id="IPR020904">
    <property type="entry name" value="Sc_DH/Rdtase_CS"/>
</dbReference>
<evidence type="ECO:0000256" key="1">
    <source>
        <dbReference type="ARBA" id="ARBA00006484"/>
    </source>
</evidence>
<dbReference type="PANTHER" id="PTHR42760">
    <property type="entry name" value="SHORT-CHAIN DEHYDROGENASES/REDUCTASES FAMILY MEMBER"/>
    <property type="match status" value="1"/>
</dbReference>
<reference evidence="4" key="1">
    <citation type="submission" date="2021-02" db="EMBL/GenBank/DDBJ databases">
        <title>Skermanella TT6 skin isolate.</title>
        <authorList>
            <person name="Lee K."/>
            <person name="Ganzorig M."/>
        </authorList>
    </citation>
    <scope>NUCLEOTIDE SEQUENCE</scope>
    <source>
        <strain evidence="4">TT6</strain>
    </source>
</reference>
<dbReference type="Pfam" id="PF00106">
    <property type="entry name" value="adh_short"/>
    <property type="match status" value="1"/>
</dbReference>
<dbReference type="PROSITE" id="PS00061">
    <property type="entry name" value="ADH_SHORT"/>
    <property type="match status" value="1"/>
</dbReference>
<dbReference type="PRINTS" id="PR00081">
    <property type="entry name" value="GDHRDH"/>
</dbReference>
<evidence type="ECO:0000313" key="4">
    <source>
        <dbReference type="EMBL" id="QQP92154.1"/>
    </source>
</evidence>
<name>A0ABX7BCM9_9PROT</name>
<dbReference type="EMBL" id="CP067420">
    <property type="protein sequence ID" value="QQP92154.1"/>
    <property type="molecule type" value="Genomic_DNA"/>
</dbReference>
<accession>A0ABX7BCM9</accession>
<dbReference type="InterPro" id="IPR002347">
    <property type="entry name" value="SDR_fam"/>
</dbReference>
<organism evidence="4 5">
    <name type="scientific">Skermanella cutis</name>
    <dbReference type="NCBI Taxonomy" id="2775420"/>
    <lineage>
        <taxon>Bacteria</taxon>
        <taxon>Pseudomonadati</taxon>
        <taxon>Pseudomonadota</taxon>
        <taxon>Alphaproteobacteria</taxon>
        <taxon>Rhodospirillales</taxon>
        <taxon>Azospirillaceae</taxon>
        <taxon>Skermanella</taxon>
    </lineage>
</organism>
<dbReference type="GO" id="GO:0047936">
    <property type="term" value="F:glucose 1-dehydrogenase [NAD(P)+] activity"/>
    <property type="evidence" value="ECO:0007669"/>
    <property type="project" value="UniProtKB-EC"/>
</dbReference>
<dbReference type="PRINTS" id="PR00080">
    <property type="entry name" value="SDRFAMILY"/>
</dbReference>
<protein>
    <submittedName>
        <fullName evidence="4">Glucose 1-dehydrogenase</fullName>
        <ecNumber evidence="4">1.1.1.47</ecNumber>
    </submittedName>
</protein>
<dbReference type="PANTHER" id="PTHR42760:SF135">
    <property type="entry name" value="BLL7886 PROTEIN"/>
    <property type="match status" value="1"/>
</dbReference>
<dbReference type="InterPro" id="IPR036291">
    <property type="entry name" value="NAD(P)-bd_dom_sf"/>
</dbReference>
<comment type="similarity">
    <text evidence="1 2">Belongs to the short-chain dehydrogenases/reductases (SDR) family.</text>
</comment>
<sequence length="254" mass="26485">MSTTDLSGHIAFVTGASGGLGRHFAITLARAGAKVALAARRPDALKAVAQEIEGFDGRAIAVPLDVTDAASVRAAVEAAETELGPITVLVNNSGVTETVAALDQDEASWDRVLDTNLKGAWLVATEVARHMVRLGHGGSIINIASILGLRQGGQVTAYATSKAALVQLTKQLALELARYQIRVNALAPGYIETDINREFFGTDAGKALIRRIPQRRLGQAADLDGPLLLLASDGSRYMTGSVLAVDGGHLVGSL</sequence>
<evidence type="ECO:0000259" key="3">
    <source>
        <dbReference type="SMART" id="SM00822"/>
    </source>
</evidence>
<feature type="domain" description="Ketoreductase" evidence="3">
    <location>
        <begin position="9"/>
        <end position="149"/>
    </location>
</feature>
<dbReference type="SMART" id="SM00822">
    <property type="entry name" value="PKS_KR"/>
    <property type="match status" value="1"/>
</dbReference>
<evidence type="ECO:0000256" key="2">
    <source>
        <dbReference type="RuleBase" id="RU000363"/>
    </source>
</evidence>
<gene>
    <name evidence="4" type="ORF">IGS68_13540</name>
</gene>
<dbReference type="InterPro" id="IPR057326">
    <property type="entry name" value="KR_dom"/>
</dbReference>
<dbReference type="Proteomes" id="UP000595197">
    <property type="component" value="Chromosome"/>
</dbReference>
<dbReference type="NCBIfam" id="NF005559">
    <property type="entry name" value="PRK07231.1"/>
    <property type="match status" value="1"/>
</dbReference>
<keyword evidence="5" id="KW-1185">Reference proteome</keyword>
<evidence type="ECO:0000313" key="5">
    <source>
        <dbReference type="Proteomes" id="UP000595197"/>
    </source>
</evidence>